<dbReference type="GO" id="GO:0005886">
    <property type="term" value="C:plasma membrane"/>
    <property type="evidence" value="ECO:0007669"/>
    <property type="project" value="TreeGrafter"/>
</dbReference>
<protein>
    <recommendedName>
        <fullName evidence="8">TM7S3/TM198-like domain-containing protein</fullName>
    </recommendedName>
</protein>
<evidence type="ECO:0000256" key="1">
    <source>
        <dbReference type="ARBA" id="ARBA00004141"/>
    </source>
</evidence>
<dbReference type="InterPro" id="IPR025256">
    <property type="entry name" value="TM7S3/TM198-like_dom"/>
</dbReference>
<feature type="transmembrane region" description="Helical" evidence="6">
    <location>
        <begin position="463"/>
        <end position="482"/>
    </location>
</feature>
<dbReference type="GO" id="GO:0043069">
    <property type="term" value="P:negative regulation of programmed cell death"/>
    <property type="evidence" value="ECO:0007669"/>
    <property type="project" value="TreeGrafter"/>
</dbReference>
<dbReference type="OrthoDB" id="5967337at2759"/>
<dbReference type="Proteomes" id="UP000708208">
    <property type="component" value="Unassembled WGS sequence"/>
</dbReference>
<evidence type="ECO:0000256" key="6">
    <source>
        <dbReference type="SAM" id="Phobius"/>
    </source>
</evidence>
<dbReference type="AlphaFoldDB" id="A0A8J2JMF5"/>
<gene>
    <name evidence="9" type="ORF">AFUS01_LOCUS6650</name>
</gene>
<accession>A0A8J2JMF5</accession>
<name>A0A8J2JMF5_9HEXA</name>
<feature type="transmembrane region" description="Helical" evidence="6">
    <location>
        <begin position="351"/>
        <end position="372"/>
    </location>
</feature>
<sequence length="518" mass="56429">MRVTTVWVVLVLPVCFGQVILSPGNDSQVEFQLPAGAPQLVKLANLPADAEYAIIHVHSHLYNISASYNLTLTPGYYATGTDVGLVLGAGQSPLTSPIYVSHSNAAPIQVLLALQVYSNSAPIPGGCNMEVSIKTAPFLPTIFTQALLVVEYPLSSWPLNVRPATCDRAPLQYDIYEFYLPERDVTFRTAFDSIRLMTGVSSIEKNGRKVAFNGSPPSKVKFANYPGTGRIVAVIARTLTDSAAYVPTLSYGCNQFSEDETDSCDVLASVGAKLLCGFLVFVGIFLTYMGHRFYKTQLYFLGFCASSLLFYVILVSFVEVAPSVAGMTATSVGAIGGALWLALWARWGAPVAPIFLAAFVLGILFASMVAYTPLADYSILKDDGTFWLAFFCLVLVVPLSVLSFGRLTSILWCTLVGSYIFIVPVDHYVGSNLKYIVLNILRRASIGEFNTAIVDPPYQMRDIILTVVWALLSATGAAFQWWRERGRAPFPPAPTWPSRRPTTTTTDNNPTEATHLLS</sequence>
<feature type="signal peptide" evidence="7">
    <location>
        <begin position="1"/>
        <end position="17"/>
    </location>
</feature>
<feature type="transmembrane region" description="Helical" evidence="6">
    <location>
        <begin position="324"/>
        <end position="344"/>
    </location>
</feature>
<dbReference type="EMBL" id="CAJVCH010043913">
    <property type="protein sequence ID" value="CAG7717179.1"/>
    <property type="molecule type" value="Genomic_DNA"/>
</dbReference>
<feature type="transmembrane region" description="Helical" evidence="6">
    <location>
        <begin position="266"/>
        <end position="286"/>
    </location>
</feature>
<dbReference type="PANTHER" id="PTHR15937:SF3">
    <property type="entry name" value="TRANSMEMBRANE 7 SUPERFAMILY MEMBER 3"/>
    <property type="match status" value="1"/>
</dbReference>
<dbReference type="Pfam" id="PF25992">
    <property type="entry name" value="Ig_TM7SF3_N"/>
    <property type="match status" value="1"/>
</dbReference>
<feature type="compositionally biased region" description="Low complexity" evidence="5">
    <location>
        <begin position="496"/>
        <end position="518"/>
    </location>
</feature>
<reference evidence="9" key="1">
    <citation type="submission" date="2021-06" db="EMBL/GenBank/DDBJ databases">
        <authorList>
            <person name="Hodson N. C."/>
            <person name="Mongue J. A."/>
            <person name="Jaron S. K."/>
        </authorList>
    </citation>
    <scope>NUCLEOTIDE SEQUENCE</scope>
</reference>
<evidence type="ECO:0000259" key="8">
    <source>
        <dbReference type="Pfam" id="PF13886"/>
    </source>
</evidence>
<dbReference type="PANTHER" id="PTHR15937">
    <property type="entry name" value="TRANSMEMBRANE 7 SUPERFAMILY MEMBER 3"/>
    <property type="match status" value="1"/>
</dbReference>
<evidence type="ECO:0000313" key="9">
    <source>
        <dbReference type="EMBL" id="CAG7717179.1"/>
    </source>
</evidence>
<comment type="subcellular location">
    <subcellularLocation>
        <location evidence="1">Membrane</location>
        <topology evidence="1">Multi-pass membrane protein</topology>
    </subcellularLocation>
</comment>
<keyword evidence="10" id="KW-1185">Reference proteome</keyword>
<feature type="domain" description="TM7S3/TM198-like" evidence="8">
    <location>
        <begin position="276"/>
        <end position="481"/>
    </location>
</feature>
<dbReference type="InterPro" id="IPR042502">
    <property type="entry name" value="TM7SF3"/>
</dbReference>
<evidence type="ECO:0000256" key="7">
    <source>
        <dbReference type="SAM" id="SignalP"/>
    </source>
</evidence>
<keyword evidence="2 6" id="KW-0812">Transmembrane</keyword>
<dbReference type="Pfam" id="PF13886">
    <property type="entry name" value="TM7S3_TM198"/>
    <property type="match status" value="1"/>
</dbReference>
<keyword evidence="7" id="KW-0732">Signal</keyword>
<feature type="transmembrane region" description="Helical" evidence="6">
    <location>
        <begin position="384"/>
        <end position="402"/>
    </location>
</feature>
<evidence type="ECO:0000256" key="4">
    <source>
        <dbReference type="ARBA" id="ARBA00023136"/>
    </source>
</evidence>
<keyword evidence="4 6" id="KW-0472">Membrane</keyword>
<evidence type="ECO:0000256" key="5">
    <source>
        <dbReference type="SAM" id="MobiDB-lite"/>
    </source>
</evidence>
<evidence type="ECO:0000256" key="2">
    <source>
        <dbReference type="ARBA" id="ARBA00022692"/>
    </source>
</evidence>
<feature type="chain" id="PRO_5035311668" description="TM7S3/TM198-like domain-containing protein" evidence="7">
    <location>
        <begin position="18"/>
        <end position="518"/>
    </location>
</feature>
<feature type="transmembrane region" description="Helical" evidence="6">
    <location>
        <begin position="409"/>
        <end position="429"/>
    </location>
</feature>
<evidence type="ECO:0000313" key="10">
    <source>
        <dbReference type="Proteomes" id="UP000708208"/>
    </source>
</evidence>
<keyword evidence="3 6" id="KW-1133">Transmembrane helix</keyword>
<organism evidence="9 10">
    <name type="scientific">Allacma fusca</name>
    <dbReference type="NCBI Taxonomy" id="39272"/>
    <lineage>
        <taxon>Eukaryota</taxon>
        <taxon>Metazoa</taxon>
        <taxon>Ecdysozoa</taxon>
        <taxon>Arthropoda</taxon>
        <taxon>Hexapoda</taxon>
        <taxon>Collembola</taxon>
        <taxon>Symphypleona</taxon>
        <taxon>Sminthuridae</taxon>
        <taxon>Allacma</taxon>
    </lineage>
</organism>
<feature type="region of interest" description="Disordered" evidence="5">
    <location>
        <begin position="490"/>
        <end position="518"/>
    </location>
</feature>
<comment type="caution">
    <text evidence="9">The sequence shown here is derived from an EMBL/GenBank/DDBJ whole genome shotgun (WGS) entry which is preliminary data.</text>
</comment>
<feature type="transmembrane region" description="Helical" evidence="6">
    <location>
        <begin position="298"/>
        <end position="318"/>
    </location>
</feature>
<proteinExistence type="predicted"/>
<evidence type="ECO:0000256" key="3">
    <source>
        <dbReference type="ARBA" id="ARBA00022989"/>
    </source>
</evidence>